<dbReference type="PROSITE" id="PS50920">
    <property type="entry name" value="SOLCAR"/>
    <property type="match status" value="3"/>
</dbReference>
<evidence type="ECO:0000256" key="8">
    <source>
        <dbReference type="PROSITE-ProRule" id="PRU00282"/>
    </source>
</evidence>
<dbReference type="FunFam" id="1.50.40.10:FF:000080">
    <property type="entry name" value="Mitochondrial substrate carrier protein-like"/>
    <property type="match status" value="1"/>
</dbReference>
<comment type="subcellular location">
    <subcellularLocation>
        <location evidence="1">Membrane</location>
        <topology evidence="1">Multi-pass membrane protein</topology>
    </subcellularLocation>
</comment>
<evidence type="ECO:0000256" key="2">
    <source>
        <dbReference type="ARBA" id="ARBA00006375"/>
    </source>
</evidence>
<dbReference type="Pfam" id="PF00153">
    <property type="entry name" value="Mito_carr"/>
    <property type="match status" value="3"/>
</dbReference>
<proteinExistence type="inferred from homology"/>
<evidence type="ECO:0000256" key="7">
    <source>
        <dbReference type="ARBA" id="ARBA00023136"/>
    </source>
</evidence>
<feature type="repeat" description="Solcar" evidence="8">
    <location>
        <begin position="555"/>
        <end position="643"/>
    </location>
</feature>
<feature type="region of interest" description="Disordered" evidence="9">
    <location>
        <begin position="651"/>
        <end position="695"/>
    </location>
</feature>
<dbReference type="SUPFAM" id="SSF103506">
    <property type="entry name" value="Mitochondrial carrier"/>
    <property type="match status" value="1"/>
</dbReference>
<keyword evidence="4 8" id="KW-0812">Transmembrane</keyword>
<evidence type="ECO:0000256" key="3">
    <source>
        <dbReference type="ARBA" id="ARBA00022448"/>
    </source>
</evidence>
<dbReference type="GO" id="GO:0016020">
    <property type="term" value="C:membrane"/>
    <property type="evidence" value="ECO:0007669"/>
    <property type="project" value="UniProtKB-SubCell"/>
</dbReference>
<evidence type="ECO:0000256" key="1">
    <source>
        <dbReference type="ARBA" id="ARBA00004141"/>
    </source>
</evidence>
<dbReference type="PANTHER" id="PTHR45667">
    <property type="entry name" value="S-ADENOSYLMETHIONINE MITOCHONDRIAL CARRIER PROTEIN"/>
    <property type="match status" value="1"/>
</dbReference>
<evidence type="ECO:0000256" key="6">
    <source>
        <dbReference type="ARBA" id="ARBA00022989"/>
    </source>
</evidence>
<accession>A0A2N9J287</accession>
<dbReference type="InterPro" id="IPR018108">
    <property type="entry name" value="MCP_transmembrane"/>
</dbReference>
<dbReference type="InterPro" id="IPR023395">
    <property type="entry name" value="MCP_dom_sf"/>
</dbReference>
<keyword evidence="6" id="KW-1133">Transmembrane helix</keyword>
<keyword evidence="7 8" id="KW-0472">Membrane</keyword>
<evidence type="ECO:0000256" key="5">
    <source>
        <dbReference type="ARBA" id="ARBA00022737"/>
    </source>
</evidence>
<dbReference type="FunFam" id="1.50.40.10:FF:000162">
    <property type="entry name" value="Mitochondrial substrate carrier protein-like"/>
    <property type="match status" value="1"/>
</dbReference>
<keyword evidence="3" id="KW-0813">Transport</keyword>
<comment type="similarity">
    <text evidence="2">Belongs to the mitochondrial carrier (TC 2.A.29) family.</text>
</comment>
<feature type="repeat" description="Solcar" evidence="8">
    <location>
        <begin position="461"/>
        <end position="544"/>
    </location>
</feature>
<feature type="repeat" description="Solcar" evidence="8">
    <location>
        <begin position="368"/>
        <end position="452"/>
    </location>
</feature>
<reference evidence="10" key="1">
    <citation type="submission" date="2018-02" db="EMBL/GenBank/DDBJ databases">
        <authorList>
            <person name="Cohen D.B."/>
            <person name="Kent A.D."/>
        </authorList>
    </citation>
    <scope>NUCLEOTIDE SEQUENCE</scope>
</reference>
<feature type="compositionally biased region" description="Low complexity" evidence="9">
    <location>
        <begin position="673"/>
        <end position="695"/>
    </location>
</feature>
<sequence length="695" mass="76145">MVGCNKPPRSDQPSIKYRSIPVKGVSFELVDFVHEEYAPTLSDNEDKQCNKTSVPKSPEILSTAQLISAVGQIWDCASRPLAFFQPKKNLNYNDKDFEKAEILGNLGVQGNGRVPASADSNDFCVDIRHDGHFSPLVQPNLDCPKPTQKMSIFERCSENHTSSLFWSFLRGHNMSNELWKEKGLSGVRLSYELGNIYGWMNEISPAGLKHPFKVTEIDNRKTGESCISGDINSSLAGSCISGDMASPANLATCKFDLIKCNSLPSFNNVNLEINATEMTSLYKDYSLDAIQDIQADGGVSRSPISSISADYHINSLASCSGVFGECQNKTDGNELPENNRKQPQKSVIEDEYKAGIHSSVPEKPRYTIAKQEHAFAGALAGVFVSLCLHPVDTVKTVFQSCRVEQKSICYIGKSIVSDRGLTGLYRGIATNIASSAPISAVYTFTYESVKGALLPLFPKEYYSFAHCMAGGCASVATSFIFTPSEHIKQQMQVGSHYQNCWSAFVGIIGKGGLRSLYAGWGAVLCRNVPHSIIKFYTYESLKHVMLSSMQSSAQPSTLQTLVCGGLAGSTAALFTTPFDVVKTRLQTQIPGSMSQYDSVFHALREIGKKEGLQGLYRGLTPRLVMYMSQGAIFFTSYEFFKRMFSLEEPRHNTQTMQSKQSTEDDSSSTVPMLLASSSAPSVSSSSSSRLQSLHS</sequence>
<keyword evidence="5" id="KW-0677">Repeat</keyword>
<gene>
    <name evidence="10" type="ORF">FSB_LOCUS58790</name>
</gene>
<organism evidence="10">
    <name type="scientific">Fagus sylvatica</name>
    <name type="common">Beechnut</name>
    <dbReference type="NCBI Taxonomy" id="28930"/>
    <lineage>
        <taxon>Eukaryota</taxon>
        <taxon>Viridiplantae</taxon>
        <taxon>Streptophyta</taxon>
        <taxon>Embryophyta</taxon>
        <taxon>Tracheophyta</taxon>
        <taxon>Spermatophyta</taxon>
        <taxon>Magnoliopsida</taxon>
        <taxon>eudicotyledons</taxon>
        <taxon>Gunneridae</taxon>
        <taxon>Pentapetalae</taxon>
        <taxon>rosids</taxon>
        <taxon>fabids</taxon>
        <taxon>Fagales</taxon>
        <taxon>Fagaceae</taxon>
        <taxon>Fagus</taxon>
    </lineage>
</organism>
<dbReference type="EMBL" id="OIVN01006337">
    <property type="protein sequence ID" value="SPD30908.1"/>
    <property type="molecule type" value="Genomic_DNA"/>
</dbReference>
<dbReference type="AlphaFoldDB" id="A0A2N9J287"/>
<protein>
    <submittedName>
        <fullName evidence="10">Uncharacterized protein</fullName>
    </submittedName>
</protein>
<name>A0A2N9J287_FAGSY</name>
<evidence type="ECO:0000313" key="10">
    <source>
        <dbReference type="EMBL" id="SPD30908.1"/>
    </source>
</evidence>
<evidence type="ECO:0000256" key="9">
    <source>
        <dbReference type="SAM" id="MobiDB-lite"/>
    </source>
</evidence>
<dbReference type="Gene3D" id="1.50.40.10">
    <property type="entry name" value="Mitochondrial carrier domain"/>
    <property type="match status" value="2"/>
</dbReference>
<evidence type="ECO:0000256" key="4">
    <source>
        <dbReference type="ARBA" id="ARBA00022692"/>
    </source>
</evidence>